<comment type="caution">
    <text evidence="8">The sequence shown here is derived from an EMBL/GenBank/DDBJ whole genome shotgun (WGS) entry which is preliminary data.</text>
</comment>
<evidence type="ECO:0000259" key="6">
    <source>
        <dbReference type="Pfam" id="PF01494"/>
    </source>
</evidence>
<dbReference type="EMBL" id="LVHI01000037">
    <property type="protein sequence ID" value="OAK51802.1"/>
    <property type="molecule type" value="Genomic_DNA"/>
</dbReference>
<evidence type="ECO:0000256" key="5">
    <source>
        <dbReference type="ARBA" id="ARBA00023002"/>
    </source>
</evidence>
<dbReference type="AlphaFoldDB" id="A0A177Y8F3"/>
<dbReference type="Gene3D" id="3.50.50.60">
    <property type="entry name" value="FAD/NAD(P)-binding domain"/>
    <property type="match status" value="1"/>
</dbReference>
<dbReference type="PANTHER" id="PTHR43004:SF19">
    <property type="entry name" value="BINDING MONOOXYGENASE, PUTATIVE (JCVI)-RELATED"/>
    <property type="match status" value="1"/>
</dbReference>
<evidence type="ECO:0000256" key="1">
    <source>
        <dbReference type="ARBA" id="ARBA00001974"/>
    </source>
</evidence>
<dbReference type="InterPro" id="IPR038220">
    <property type="entry name" value="PHOX_C_sf"/>
</dbReference>
<dbReference type="InterPro" id="IPR036249">
    <property type="entry name" value="Thioredoxin-like_sf"/>
</dbReference>
<dbReference type="SUPFAM" id="SSF51905">
    <property type="entry name" value="FAD/NAD(P)-binding domain"/>
    <property type="match status" value="1"/>
</dbReference>
<comment type="similarity">
    <text evidence="2">Belongs to the PheA/TfdB FAD monooxygenase family.</text>
</comment>
<dbReference type="Gene3D" id="3.40.30.20">
    <property type="match status" value="1"/>
</dbReference>
<dbReference type="InterPro" id="IPR050641">
    <property type="entry name" value="RIFMO-like"/>
</dbReference>
<keyword evidence="5" id="KW-0560">Oxidoreductase</keyword>
<dbReference type="PRINTS" id="PR00420">
    <property type="entry name" value="RNGMNOXGNASE"/>
</dbReference>
<evidence type="ECO:0000256" key="2">
    <source>
        <dbReference type="ARBA" id="ARBA00007801"/>
    </source>
</evidence>
<dbReference type="InterPro" id="IPR036188">
    <property type="entry name" value="FAD/NAD-bd_sf"/>
</dbReference>
<dbReference type="Pfam" id="PF01494">
    <property type="entry name" value="FAD_binding_3"/>
    <property type="match status" value="1"/>
</dbReference>
<evidence type="ECO:0000259" key="7">
    <source>
        <dbReference type="Pfam" id="PF07976"/>
    </source>
</evidence>
<dbReference type="GO" id="GO:0071949">
    <property type="term" value="F:FAD binding"/>
    <property type="evidence" value="ECO:0007669"/>
    <property type="project" value="InterPro"/>
</dbReference>
<proteinExistence type="inferred from homology"/>
<accession>A0A177Y8F3</accession>
<comment type="cofactor">
    <cofactor evidence="1">
        <name>FAD</name>
        <dbReference type="ChEBI" id="CHEBI:57692"/>
    </cofactor>
</comment>
<dbReference type="InterPro" id="IPR012941">
    <property type="entry name" value="Phe_hydrox_C_dim_dom"/>
</dbReference>
<name>A0A177Y8F3_9NOCA</name>
<dbReference type="Proteomes" id="UP000077519">
    <property type="component" value="Unassembled WGS sequence"/>
</dbReference>
<evidence type="ECO:0000256" key="4">
    <source>
        <dbReference type="ARBA" id="ARBA00022827"/>
    </source>
</evidence>
<dbReference type="SUPFAM" id="SSF52833">
    <property type="entry name" value="Thioredoxin-like"/>
    <property type="match status" value="1"/>
</dbReference>
<feature type="domain" description="Phenol hydroxylase-like C-terminal dimerisation" evidence="7">
    <location>
        <begin position="456"/>
        <end position="491"/>
    </location>
</feature>
<keyword evidence="4" id="KW-0274">FAD</keyword>
<evidence type="ECO:0000313" key="9">
    <source>
        <dbReference type="Proteomes" id="UP000077519"/>
    </source>
</evidence>
<sequence length="503" mass="54697">MLHMTSSDTDVLVVGAGPVGLVLAVELARRGVATRIIDRRTEPTDESRAVVVHARSLEMMDAMGVVDAIVDSGRRTTALHFHADGKMLADVPLDTVDSPYPFSVTTAQTETERIITARLRELGVEIERGVELIDFTQDGASVQAFTSTGSITCRYLAGTDGASSTVRHHLGQKLEGSFKGERFLMGDVDATYDLDRRAMHMFASSGGGPALIFPMMGDRVRVIAEIDAADRDREATMEWLQQVCDERGLGAQLRSPRWLTTFEIHHAQVSRYRTGRVFLAGDAAHVHSPAGGQGMNTGMQDAFNLGWKLAAAVMDTASEKLLDSYHDERHPVAAHVIGETTLITHGATMTSKVARGVRNRLVHVVGGERFAQRRIADEMEEYSISYVHSPIVRKGLHARVKAGEAAPAVVGTELWPYLVKTRRARPSDHVLLVVKADTQPISIPGTTAVAVWDDEIAERYGLQEHGGIVVIRPDGYIATVTRVDDVAAIESALALSTTEPEPV</sequence>
<evidence type="ECO:0000313" key="8">
    <source>
        <dbReference type="EMBL" id="OAK51802.1"/>
    </source>
</evidence>
<dbReference type="InterPro" id="IPR002938">
    <property type="entry name" value="FAD-bd"/>
</dbReference>
<organism evidence="8 9">
    <name type="scientific">Rhodococcoides kyotonense</name>
    <dbReference type="NCBI Taxonomy" id="398843"/>
    <lineage>
        <taxon>Bacteria</taxon>
        <taxon>Bacillati</taxon>
        <taxon>Actinomycetota</taxon>
        <taxon>Actinomycetes</taxon>
        <taxon>Mycobacteriales</taxon>
        <taxon>Nocardiaceae</taxon>
        <taxon>Rhodococcoides</taxon>
    </lineage>
</organism>
<keyword evidence="9" id="KW-1185">Reference proteome</keyword>
<evidence type="ECO:0000256" key="3">
    <source>
        <dbReference type="ARBA" id="ARBA00022630"/>
    </source>
</evidence>
<reference evidence="8 9" key="1">
    <citation type="submission" date="2016-03" db="EMBL/GenBank/DDBJ databases">
        <title>Genome sequence of Rhodococcus kyotonensis KB10.</title>
        <authorList>
            <person name="Jeong H."/>
            <person name="Hong C.E."/>
            <person name="Jo S.H."/>
            <person name="Park J.M."/>
        </authorList>
    </citation>
    <scope>NUCLEOTIDE SEQUENCE [LARGE SCALE GENOMIC DNA]</scope>
    <source>
        <strain evidence="8 9">KB10</strain>
    </source>
</reference>
<dbReference type="Pfam" id="PF07976">
    <property type="entry name" value="Phe_hydrox_dim"/>
    <property type="match status" value="1"/>
</dbReference>
<keyword evidence="3" id="KW-0285">Flavoprotein</keyword>
<feature type="domain" description="FAD-binding" evidence="6">
    <location>
        <begin position="8"/>
        <end position="337"/>
    </location>
</feature>
<dbReference type="GO" id="GO:0016709">
    <property type="term" value="F:oxidoreductase activity, acting on paired donors, with incorporation or reduction of molecular oxygen, NAD(P)H as one donor, and incorporation of one atom of oxygen"/>
    <property type="evidence" value="ECO:0007669"/>
    <property type="project" value="UniProtKB-ARBA"/>
</dbReference>
<dbReference type="PANTHER" id="PTHR43004">
    <property type="entry name" value="TRK SYSTEM POTASSIUM UPTAKE PROTEIN"/>
    <property type="match status" value="1"/>
</dbReference>
<gene>
    <name evidence="8" type="ORF">A3K89_10875</name>
</gene>
<protein>
    <submittedName>
        <fullName evidence="8">Uncharacterized protein</fullName>
    </submittedName>
</protein>
<dbReference type="Gene3D" id="3.30.70.2450">
    <property type="match status" value="1"/>
</dbReference>